<evidence type="ECO:0000256" key="1">
    <source>
        <dbReference type="ARBA" id="ARBA00022737"/>
    </source>
</evidence>
<dbReference type="EMBL" id="CAMGYJ010000005">
    <property type="protein sequence ID" value="CAI0418961.1"/>
    <property type="molecule type" value="Genomic_DNA"/>
</dbReference>
<name>A0AAV0KDF0_9ROSI</name>
<feature type="repeat" description="PPR" evidence="2">
    <location>
        <begin position="218"/>
        <end position="252"/>
    </location>
</feature>
<protein>
    <recommendedName>
        <fullName evidence="5">Pentatricopeptide repeat-containing protein</fullName>
    </recommendedName>
</protein>
<reference evidence="3" key="1">
    <citation type="submission" date="2022-08" db="EMBL/GenBank/DDBJ databases">
        <authorList>
            <person name="Gutierrez-Valencia J."/>
        </authorList>
    </citation>
    <scope>NUCLEOTIDE SEQUENCE</scope>
</reference>
<gene>
    <name evidence="3" type="ORF">LITE_LOCUS17811</name>
</gene>
<organism evidence="3 4">
    <name type="scientific">Linum tenue</name>
    <dbReference type="NCBI Taxonomy" id="586396"/>
    <lineage>
        <taxon>Eukaryota</taxon>
        <taxon>Viridiplantae</taxon>
        <taxon>Streptophyta</taxon>
        <taxon>Embryophyta</taxon>
        <taxon>Tracheophyta</taxon>
        <taxon>Spermatophyta</taxon>
        <taxon>Magnoliopsida</taxon>
        <taxon>eudicotyledons</taxon>
        <taxon>Gunneridae</taxon>
        <taxon>Pentapetalae</taxon>
        <taxon>rosids</taxon>
        <taxon>fabids</taxon>
        <taxon>Malpighiales</taxon>
        <taxon>Linaceae</taxon>
        <taxon>Linum</taxon>
    </lineage>
</organism>
<evidence type="ECO:0000313" key="3">
    <source>
        <dbReference type="EMBL" id="CAI0418961.1"/>
    </source>
</evidence>
<evidence type="ECO:0008006" key="5">
    <source>
        <dbReference type="Google" id="ProtNLM"/>
    </source>
</evidence>
<dbReference type="Proteomes" id="UP001154282">
    <property type="component" value="Unassembled WGS sequence"/>
</dbReference>
<evidence type="ECO:0000256" key="2">
    <source>
        <dbReference type="PROSITE-ProRule" id="PRU00708"/>
    </source>
</evidence>
<feature type="repeat" description="PPR" evidence="2">
    <location>
        <begin position="350"/>
        <end position="384"/>
    </location>
</feature>
<dbReference type="FunFam" id="1.25.40.10:FF:000427">
    <property type="entry name" value="Pentatricopeptide repeat-containing protein chloroplastic"/>
    <property type="match status" value="1"/>
</dbReference>
<dbReference type="InterPro" id="IPR002885">
    <property type="entry name" value="PPR_rpt"/>
</dbReference>
<comment type="caution">
    <text evidence="3">The sequence shown here is derived from an EMBL/GenBank/DDBJ whole genome shotgun (WGS) entry which is preliminary data.</text>
</comment>
<dbReference type="InterPro" id="IPR046848">
    <property type="entry name" value="E_motif"/>
</dbReference>
<dbReference type="InterPro" id="IPR046960">
    <property type="entry name" value="PPR_At4g14850-like_plant"/>
</dbReference>
<proteinExistence type="predicted"/>
<dbReference type="Pfam" id="PF20431">
    <property type="entry name" value="E_motif"/>
    <property type="match status" value="1"/>
</dbReference>
<dbReference type="PANTHER" id="PTHR47926:SF493">
    <property type="entry name" value="PENTATRICOPEPTIDE REPEAT-CONTAINING PROTEIN"/>
    <property type="match status" value="1"/>
</dbReference>
<dbReference type="GO" id="GO:0003723">
    <property type="term" value="F:RNA binding"/>
    <property type="evidence" value="ECO:0007669"/>
    <property type="project" value="InterPro"/>
</dbReference>
<sequence length="633" mass="70538">MSCPSQALFKPTRQIVQAIQLHSSRAFSNGRRWDSSHVVEGIPPRGVLGYNNIMKWHAKNGSFTEVLYVFVEMRHSGSCWPDAYSYPFVVKACGELSLLWFGRVVHALTLVSGFKSNSFVQNSLMAMYMNCGEKAVARKVFDLFDEKAVVSWNTLINGYFKNGCSATALVIFDEMMRCRVELDGVTVVSILPACGYLKELEVGKLVHLLVKEKGLDRKLEVLNALVDMYSKCGKMEEARMVFDEMLERDIVSWTTMINGYVLNGEARTALNFCSVMQTEGIRPNFVTVALLLSSCASLKDFMYGRCIHGWALRKHIDLRVEVETSLIDMYAKCSRLNLSFEVLRRSLRKQTVPWNAMLSGCVHNGLPADAIGVFKEMLTEGVKPNGATMNCLLPAYASLADLQPARNVHCFITRLGFLSRVEVATCLIDIYSKCGSLESAQHIFNALPMVVKDIYIWSVIIAGYGMHGHAETAVSLFRQMVDSGIKPNEVTFTSVLHACSHAGLVDDGLYLFNLMQEDTRRSPNVDHYTCIIDLLGRAGRLEEAYDIITTMPSAPSHAVWGALLGACVIHQKVELGELAAQSLFQLEPENTGNYILLAKLYAAVGRWKDAEALRDVMNDIGLRKEAAYSLTDM</sequence>
<feature type="repeat" description="PPR" evidence="2">
    <location>
        <begin position="453"/>
        <end position="487"/>
    </location>
</feature>
<dbReference type="GO" id="GO:0009451">
    <property type="term" value="P:RNA modification"/>
    <property type="evidence" value="ECO:0007669"/>
    <property type="project" value="InterPro"/>
</dbReference>
<dbReference type="InterPro" id="IPR011990">
    <property type="entry name" value="TPR-like_helical_dom_sf"/>
</dbReference>
<dbReference type="Pfam" id="PF13041">
    <property type="entry name" value="PPR_2"/>
    <property type="match status" value="4"/>
</dbReference>
<dbReference type="Pfam" id="PF01535">
    <property type="entry name" value="PPR"/>
    <property type="match status" value="3"/>
</dbReference>
<dbReference type="FunFam" id="1.25.40.10:FF:000227">
    <property type="entry name" value="Pentatricopeptide repeat-containing protein At3g13880"/>
    <property type="match status" value="1"/>
</dbReference>
<keyword evidence="1" id="KW-0677">Repeat</keyword>
<dbReference type="NCBIfam" id="TIGR00756">
    <property type="entry name" value="PPR"/>
    <property type="match status" value="7"/>
</dbReference>
<accession>A0AAV0KDF0</accession>
<evidence type="ECO:0000313" key="4">
    <source>
        <dbReference type="Proteomes" id="UP001154282"/>
    </source>
</evidence>
<dbReference type="PANTHER" id="PTHR47926">
    <property type="entry name" value="PENTATRICOPEPTIDE REPEAT-CONTAINING PROTEIN"/>
    <property type="match status" value="1"/>
</dbReference>
<dbReference type="FunFam" id="1.25.40.10:FF:000436">
    <property type="entry name" value="Pentatricopeptide repeat-containing protein At5g39350 family"/>
    <property type="match status" value="1"/>
</dbReference>
<feature type="repeat" description="PPR" evidence="2">
    <location>
        <begin position="488"/>
        <end position="522"/>
    </location>
</feature>
<feature type="repeat" description="PPR" evidence="2">
    <location>
        <begin position="148"/>
        <end position="182"/>
    </location>
</feature>
<dbReference type="FunFam" id="1.25.40.10:FF:000090">
    <property type="entry name" value="Pentatricopeptide repeat-containing protein, chloroplastic"/>
    <property type="match status" value="1"/>
</dbReference>
<keyword evidence="4" id="KW-1185">Reference proteome</keyword>
<dbReference type="Gene3D" id="1.25.40.10">
    <property type="entry name" value="Tetratricopeptide repeat domain"/>
    <property type="match status" value="4"/>
</dbReference>
<dbReference type="AlphaFoldDB" id="A0AAV0KDF0"/>
<dbReference type="PROSITE" id="PS51375">
    <property type="entry name" value="PPR"/>
    <property type="match status" value="5"/>
</dbReference>